<reference evidence="3" key="1">
    <citation type="submission" date="2016-12" db="EMBL/GenBank/DDBJ databases">
        <authorList>
            <person name="Varghese N."/>
            <person name="Submissions S."/>
        </authorList>
    </citation>
    <scope>NUCLEOTIDE SEQUENCE [LARGE SCALE GENOMIC DNA]</scope>
    <source>
        <strain evidence="3">DSM 18830</strain>
    </source>
</reference>
<dbReference type="OrthoDB" id="9760760at2"/>
<organism evidence="2 3">
    <name type="scientific">Flavobacterium cucumis</name>
    <dbReference type="NCBI Taxonomy" id="416016"/>
    <lineage>
        <taxon>Bacteria</taxon>
        <taxon>Pseudomonadati</taxon>
        <taxon>Bacteroidota</taxon>
        <taxon>Flavobacteriia</taxon>
        <taxon>Flavobacteriales</taxon>
        <taxon>Flavobacteriaceae</taxon>
        <taxon>Flavobacterium</taxon>
    </lineage>
</organism>
<evidence type="ECO:0000313" key="2">
    <source>
        <dbReference type="EMBL" id="SHO74280.1"/>
    </source>
</evidence>
<dbReference type="GO" id="GO:0004672">
    <property type="term" value="F:protein kinase activity"/>
    <property type="evidence" value="ECO:0007669"/>
    <property type="project" value="TreeGrafter"/>
</dbReference>
<proteinExistence type="predicted"/>
<gene>
    <name evidence="2" type="ORF">SAMN05443547_2670</name>
</gene>
<name>A0A1M7ZZP0_9FLAO</name>
<dbReference type="Gene3D" id="3.40.50.300">
    <property type="entry name" value="P-loop containing nucleotide triphosphate hydrolases"/>
    <property type="match status" value="1"/>
</dbReference>
<protein>
    <submittedName>
        <fullName evidence="2">Magnesium chelatase subunit I</fullName>
    </submittedName>
</protein>
<dbReference type="GO" id="GO:0016887">
    <property type="term" value="F:ATP hydrolysis activity"/>
    <property type="evidence" value="ECO:0007669"/>
    <property type="project" value="InterPro"/>
</dbReference>
<dbReference type="SUPFAM" id="SSF52540">
    <property type="entry name" value="P-loop containing nucleoside triphosphate hydrolases"/>
    <property type="match status" value="1"/>
</dbReference>
<evidence type="ECO:0000313" key="3">
    <source>
        <dbReference type="Proteomes" id="UP000184611"/>
    </source>
</evidence>
<dbReference type="Pfam" id="PF07728">
    <property type="entry name" value="AAA_5"/>
    <property type="match status" value="1"/>
</dbReference>
<accession>A0A1M7ZZP0</accession>
<sequence length="484" mass="55321">MNQIKTLGALKATGYQSKSIKDELRDNLRKKIQNGEPTFEGVHGFENSVIPELERAILSKHNINLLGLRGQAKTRLARKMVTLLDEYIPFVSGSEINDDPFQPISRYAKDKIAELGDETPISWLHRNDRFYEKLATPDVTVADLIGDIDPIKAANLKLSYADDRVIHFGMIPRANRCIFVINELPDLQARIQVSLFNILQEGDIQIRGFKLRMPLDMQFIFTANPEDYTNRGSIVTPLKDRIGSQILTHYPETIEIAKTITHQEAKLDKIQTDTVYVPNLAKDLLEQISFEARDSEYIDYKSGVSARMSITAYENLLSTAERRALRNGTDKTTLRLSDFMGVIPAITGKVELVYEGEQEGAAQVAINLIENAIHTFFPAYFPKIERIEKLDEKNVYSDVIEWFIASGFELLDECSDQEYKEILDDVTPLEALINEYQPNTLPEDKYFLKEFVLWGLVAYKKLSKDRFENGYHFKDPFGSYINKL</sequence>
<evidence type="ECO:0000259" key="1">
    <source>
        <dbReference type="Pfam" id="PF07728"/>
    </source>
</evidence>
<dbReference type="PANTHER" id="PTHR30267:SF2">
    <property type="entry name" value="PROTEIN PRKA"/>
    <property type="match status" value="1"/>
</dbReference>
<dbReference type="PANTHER" id="PTHR30267">
    <property type="entry name" value="PROTEIN KINASE PRKA"/>
    <property type="match status" value="1"/>
</dbReference>
<keyword evidence="3" id="KW-1185">Reference proteome</keyword>
<dbReference type="Proteomes" id="UP000184611">
    <property type="component" value="Unassembled WGS sequence"/>
</dbReference>
<feature type="domain" description="ATPase dynein-related AAA" evidence="1">
    <location>
        <begin position="127"/>
        <end position="241"/>
    </location>
</feature>
<dbReference type="RefSeq" id="WP_073585244.1">
    <property type="nucleotide sequence ID" value="NZ_CBCSEA010000014.1"/>
</dbReference>
<dbReference type="STRING" id="416016.SAMN05443547_2670"/>
<dbReference type="AlphaFoldDB" id="A0A1M7ZZP0"/>
<dbReference type="EMBL" id="FRYK01000007">
    <property type="protein sequence ID" value="SHO74280.1"/>
    <property type="molecule type" value="Genomic_DNA"/>
</dbReference>
<dbReference type="InterPro" id="IPR011704">
    <property type="entry name" value="ATPase_dyneun-rel_AAA"/>
</dbReference>
<dbReference type="InterPro" id="IPR027417">
    <property type="entry name" value="P-loop_NTPase"/>
</dbReference>
<dbReference type="GO" id="GO:0005524">
    <property type="term" value="F:ATP binding"/>
    <property type="evidence" value="ECO:0007669"/>
    <property type="project" value="InterPro"/>
</dbReference>